<dbReference type="Ensembl" id="ENSLOCT00000007079.1">
    <property type="protein sequence ID" value="ENSLOCP00000007071.1"/>
    <property type="gene ID" value="ENSLOCG00000005857.1"/>
</dbReference>
<dbReference type="GeneTree" id="ENSGT00940000154171"/>
<dbReference type="Bgee" id="ENSLOCG00000005857">
    <property type="expression patterns" value="Expressed in testis and 11 other cell types or tissues"/>
</dbReference>
<dbReference type="PANTHER" id="PTHR18853">
    <property type="entry name" value="FORKHEAD-ASSOCIATED DOMAIN-CONTAINING PROTEIN 1-RELATED"/>
    <property type="match status" value="1"/>
</dbReference>
<feature type="compositionally biased region" description="Acidic residues" evidence="2">
    <location>
        <begin position="170"/>
        <end position="179"/>
    </location>
</feature>
<dbReference type="InParanoid" id="W5MFB2"/>
<dbReference type="Proteomes" id="UP000018468">
    <property type="component" value="Linkage group LG25"/>
</dbReference>
<feature type="region of interest" description="Disordered" evidence="2">
    <location>
        <begin position="168"/>
        <end position="193"/>
    </location>
</feature>
<evidence type="ECO:0008006" key="5">
    <source>
        <dbReference type="Google" id="ProtNLM"/>
    </source>
</evidence>
<feature type="coiled-coil region" evidence="1">
    <location>
        <begin position="26"/>
        <end position="60"/>
    </location>
</feature>
<name>W5MFB2_LEPOC</name>
<keyword evidence="1" id="KW-0175">Coiled coil</keyword>
<evidence type="ECO:0000256" key="2">
    <source>
        <dbReference type="SAM" id="MobiDB-lite"/>
    </source>
</evidence>
<reference evidence="3" key="2">
    <citation type="submission" date="2025-08" db="UniProtKB">
        <authorList>
            <consortium name="Ensembl"/>
        </authorList>
    </citation>
    <scope>IDENTIFICATION</scope>
</reference>
<reference evidence="4" key="1">
    <citation type="submission" date="2011-12" db="EMBL/GenBank/DDBJ databases">
        <title>The Draft Genome of Lepisosteus oculatus.</title>
        <authorList>
            <consortium name="The Broad Institute Genome Assembly &amp; Analysis Group"/>
            <consortium name="Computational R&amp;D Group"/>
            <consortium name="and Sequencing Platform"/>
            <person name="Di Palma F."/>
            <person name="Alfoldi J."/>
            <person name="Johnson J."/>
            <person name="Berlin A."/>
            <person name="Gnerre S."/>
            <person name="Jaffe D."/>
            <person name="MacCallum I."/>
            <person name="Young S."/>
            <person name="Walker B.J."/>
            <person name="Lander E.S."/>
            <person name="Lindblad-Toh K."/>
        </authorList>
    </citation>
    <scope>NUCLEOTIDE SEQUENCE [LARGE SCALE GENOMIC DNA]</scope>
</reference>
<reference evidence="3" key="3">
    <citation type="submission" date="2025-09" db="UniProtKB">
        <authorList>
            <consortium name="Ensembl"/>
        </authorList>
    </citation>
    <scope>IDENTIFICATION</scope>
</reference>
<dbReference type="AlphaFoldDB" id="W5MFB2"/>
<feature type="region of interest" description="Disordered" evidence="2">
    <location>
        <begin position="438"/>
        <end position="458"/>
    </location>
</feature>
<proteinExistence type="predicted"/>
<dbReference type="OMA" id="DAQCPEW"/>
<evidence type="ECO:0000256" key="1">
    <source>
        <dbReference type="SAM" id="Coils"/>
    </source>
</evidence>
<sequence length="458" mass="53221">KCPWYIALLHEKEQSLLMLGDEITRLSEFEAECVRKDHVIEALQEKVTELTHQLSLARNEEVIKAQEIRVRGSELQRARKKGNKKRIISILCTFTLYYTDCVLMKPIRNSWEHHLCQQAELILRLGEEIKHLRSFEEEASRKDTLIAGLREEIEILKRASPQFQRAAEISENEENDPIDNETGLVKSQHKSPDTWELNLDKRSEMDKNQGLESELQMKELKATNEKLVKELQEMKSNYTISTGTVCSLRRSLSARETELAKVGHRQERLRRELRDRMSQLQAMSKKFSCLRDGKRNEELMADLEKENFTLQKHIAQQQQELSEGNTVVAELKAQQLQLQQELVTERTRIKELEKNSKECQGKRDSLQQQHNQAKVSLEHLQSRFERIRGKIIQAAYCAPGAKPPHTEISDSELLCTMQKIIDDRSQFHQMLTQKGEKVPPLFTTETQPVAKPKPILTR</sequence>
<dbReference type="PANTHER" id="PTHR18853:SF9">
    <property type="entry name" value="COILED-COIL DOMAIN-CONTAINING PROTEIN 27"/>
    <property type="match status" value="1"/>
</dbReference>
<feature type="coiled-coil region" evidence="1">
    <location>
        <begin position="300"/>
        <end position="383"/>
    </location>
</feature>
<dbReference type="Gene3D" id="1.10.287.1490">
    <property type="match status" value="1"/>
</dbReference>
<accession>W5MFB2</accession>
<keyword evidence="4" id="KW-1185">Reference proteome</keyword>
<dbReference type="InterPro" id="IPR052642">
    <property type="entry name" value="CC-FHA_domain"/>
</dbReference>
<evidence type="ECO:0000313" key="4">
    <source>
        <dbReference type="Proteomes" id="UP000018468"/>
    </source>
</evidence>
<organism evidence="3 4">
    <name type="scientific">Lepisosteus oculatus</name>
    <name type="common">Spotted gar</name>
    <dbReference type="NCBI Taxonomy" id="7918"/>
    <lineage>
        <taxon>Eukaryota</taxon>
        <taxon>Metazoa</taxon>
        <taxon>Chordata</taxon>
        <taxon>Craniata</taxon>
        <taxon>Vertebrata</taxon>
        <taxon>Euteleostomi</taxon>
        <taxon>Actinopterygii</taxon>
        <taxon>Neopterygii</taxon>
        <taxon>Holostei</taxon>
        <taxon>Semionotiformes</taxon>
        <taxon>Lepisosteidae</taxon>
        <taxon>Lepisosteus</taxon>
    </lineage>
</organism>
<dbReference type="eggNOG" id="ENOG502RXSM">
    <property type="taxonomic scope" value="Eukaryota"/>
</dbReference>
<dbReference type="EMBL" id="AHAT01009810">
    <property type="status" value="NOT_ANNOTATED_CDS"/>
    <property type="molecule type" value="Genomic_DNA"/>
</dbReference>
<dbReference type="STRING" id="7918.ENSLOCP00000007071"/>
<protein>
    <recommendedName>
        <fullName evidence="5">Coiled-coil domain containing 27</fullName>
    </recommendedName>
</protein>
<evidence type="ECO:0000313" key="3">
    <source>
        <dbReference type="Ensembl" id="ENSLOCP00000007071.1"/>
    </source>
</evidence>
<dbReference type="HOGENOM" id="CLU_025625_0_0_1"/>